<sequence>MKDTFRLSCDLFTKDACNTIADLIIHPIWQQDHRPFIDALKYAANCRIGGTRNFRLLFFQDKSCPALQSLNTTLNTIVDEQLPRTVHQLHAEARQTAIARREEPSLFSDLAYHIGELASAERSPLEYERTLIQGNILPFKMADLDCMKKAIDELALSDDERVGYPVKAISDAFKALKRDEVPTRDQLQQPREIFEEVLAAREALPFVKSTLQLFGLALVPSKLPIDHQPDSKVPRPSSEQRGFDENGYLPDQGEFALGGDDSTPQAQGKERRRGSPSPATFRRDDMMIQFPTADEMEQVRREMAQFRQHLDTETIERGRLIERLTTEQSVAIEGLKTQHAAAMEAMDCKHSDAITALKNEHAKALTGQALLINELEARLNSRETGDQALSERLSQLETTQSEQAEVIKYLQKENERLNQAVRSANRARTPTPVDPPLPQPEEAPQRDSKDLGILSTYPPGFSFPSRLQTPIPVSNRESFQGPGLRGRNPSLRNKEGYGDTAVEARKKYL</sequence>
<name>A0A2H3GKV4_FUSOX</name>
<dbReference type="EMBL" id="MABQ02000007">
    <property type="protein sequence ID" value="PCD30480.1"/>
    <property type="molecule type" value="Genomic_DNA"/>
</dbReference>
<evidence type="ECO:0000256" key="1">
    <source>
        <dbReference type="SAM" id="MobiDB-lite"/>
    </source>
</evidence>
<gene>
    <name evidence="2" type="ORF">AU210_010161</name>
</gene>
<feature type="compositionally biased region" description="Polar residues" evidence="1">
    <location>
        <begin position="465"/>
        <end position="478"/>
    </location>
</feature>
<protein>
    <submittedName>
        <fullName evidence="2">Uncharacterized protein</fullName>
    </submittedName>
</protein>
<feature type="compositionally biased region" description="Pro residues" evidence="1">
    <location>
        <begin position="432"/>
        <end position="441"/>
    </location>
</feature>
<dbReference type="Proteomes" id="UP000219602">
    <property type="component" value="Chromosome 9"/>
</dbReference>
<evidence type="ECO:0000313" key="2">
    <source>
        <dbReference type="EMBL" id="PCD30480.1"/>
    </source>
</evidence>
<reference evidence="2 3" key="1">
    <citation type="journal article" date="2016" name="Environ. Microbiol.">
        <title>Effector profiles distinguish formae speciales of Fusarium oxysporum.</title>
        <authorList>
            <person name="van Dam P."/>
            <person name="Fokkens L."/>
            <person name="Schmidt S.M."/>
            <person name="Linmans J.H."/>
            <person name="Kistler H.C."/>
            <person name="Ma L.J."/>
            <person name="Rep M."/>
        </authorList>
    </citation>
    <scope>NUCLEOTIDE SEQUENCE [LARGE SCALE GENOMIC DNA]</scope>
    <source>
        <strain evidence="2 3">Forc016</strain>
    </source>
</reference>
<dbReference type="AlphaFoldDB" id="A0A2H3GKV4"/>
<dbReference type="STRING" id="327505.A0A2H3GKV4"/>
<feature type="region of interest" description="Disordered" evidence="1">
    <location>
        <begin position="225"/>
        <end position="283"/>
    </location>
</feature>
<comment type="caution">
    <text evidence="2">The sequence shown here is derived from an EMBL/GenBank/DDBJ whole genome shotgun (WGS) entry which is preliminary data.</text>
</comment>
<organism evidence="2 3">
    <name type="scientific">Fusarium oxysporum f. sp. radicis-cucumerinum</name>
    <dbReference type="NCBI Taxonomy" id="327505"/>
    <lineage>
        <taxon>Eukaryota</taxon>
        <taxon>Fungi</taxon>
        <taxon>Dikarya</taxon>
        <taxon>Ascomycota</taxon>
        <taxon>Pezizomycotina</taxon>
        <taxon>Sordariomycetes</taxon>
        <taxon>Hypocreomycetidae</taxon>
        <taxon>Hypocreales</taxon>
        <taxon>Nectriaceae</taxon>
        <taxon>Fusarium</taxon>
        <taxon>Fusarium oxysporum species complex</taxon>
    </lineage>
</organism>
<accession>A0A2H3GKV4</accession>
<feature type="region of interest" description="Disordered" evidence="1">
    <location>
        <begin position="421"/>
        <end position="509"/>
    </location>
</feature>
<reference evidence="2 3" key="2">
    <citation type="journal article" date="2017" name="Sci. Rep.">
        <title>A mobile pathogenicity chromosome in Fusarium oxysporum for infection of multiple cucurbit species.</title>
        <authorList>
            <person name="van Dam P."/>
            <person name="Fokkens L."/>
            <person name="Ayukawa Y."/>
            <person name="van der Gragt M."/>
            <person name="Ter Horst A."/>
            <person name="Brankovics B."/>
            <person name="Houterman P.M."/>
            <person name="Arie T."/>
            <person name="Rep M."/>
        </authorList>
    </citation>
    <scope>NUCLEOTIDE SEQUENCE [LARGE SCALE GENOMIC DNA]</scope>
    <source>
        <strain evidence="2 3">Forc016</strain>
    </source>
</reference>
<feature type="compositionally biased region" description="Basic and acidic residues" evidence="1">
    <location>
        <begin position="492"/>
        <end position="509"/>
    </location>
</feature>
<proteinExistence type="predicted"/>
<evidence type="ECO:0000313" key="3">
    <source>
        <dbReference type="Proteomes" id="UP000219602"/>
    </source>
</evidence>